<proteinExistence type="predicted"/>
<reference evidence="1 2" key="1">
    <citation type="submission" date="2018-03" db="EMBL/GenBank/DDBJ databases">
        <title>Adhaeribacter sp. HMF7605 Genome sequencing and assembly.</title>
        <authorList>
            <person name="Kang H."/>
            <person name="Kang J."/>
            <person name="Cha I."/>
            <person name="Kim H."/>
            <person name="Joh K."/>
        </authorList>
    </citation>
    <scope>NUCLEOTIDE SEQUENCE [LARGE SCALE GENOMIC DNA]</scope>
    <source>
        <strain evidence="1 2">HMF7605</strain>
    </source>
</reference>
<dbReference type="AlphaFoldDB" id="A0A2T2YFN1"/>
<dbReference type="EMBL" id="PYFT01000001">
    <property type="protein sequence ID" value="PSR54317.1"/>
    <property type="molecule type" value="Genomic_DNA"/>
</dbReference>
<dbReference type="Proteomes" id="UP000240357">
    <property type="component" value="Unassembled WGS sequence"/>
</dbReference>
<evidence type="ECO:0000313" key="2">
    <source>
        <dbReference type="Proteomes" id="UP000240357"/>
    </source>
</evidence>
<gene>
    <name evidence="1" type="ORF">AHMF7605_12715</name>
</gene>
<name>A0A2T2YFN1_9BACT</name>
<keyword evidence="2" id="KW-1185">Reference proteome</keyword>
<organism evidence="1 2">
    <name type="scientific">Adhaeribacter arboris</name>
    <dbReference type="NCBI Taxonomy" id="2072846"/>
    <lineage>
        <taxon>Bacteria</taxon>
        <taxon>Pseudomonadati</taxon>
        <taxon>Bacteroidota</taxon>
        <taxon>Cytophagia</taxon>
        <taxon>Cytophagales</taxon>
        <taxon>Hymenobacteraceae</taxon>
        <taxon>Adhaeribacter</taxon>
    </lineage>
</organism>
<accession>A0A2T2YFN1</accession>
<evidence type="ECO:0000313" key="1">
    <source>
        <dbReference type="EMBL" id="PSR54317.1"/>
    </source>
</evidence>
<comment type="caution">
    <text evidence="1">The sequence shown here is derived from an EMBL/GenBank/DDBJ whole genome shotgun (WGS) entry which is preliminary data.</text>
</comment>
<protein>
    <submittedName>
        <fullName evidence="1">Uncharacterized protein</fullName>
    </submittedName>
</protein>
<sequence>MEAPEKKEVLAFVNKAHSLVEKTIFASPNSQRLSRMVEQTAADLSLHLVQASVAGEQMKPDLLKRYLYSILTIAQDFLPEIDLNRTAEQLITAQLPEPELMPD</sequence>
<dbReference type="RefSeq" id="WP_106929883.1">
    <property type="nucleotide sequence ID" value="NZ_PYFT01000001.1"/>
</dbReference>
<dbReference type="OrthoDB" id="886076at2"/>